<dbReference type="GO" id="GO:0003723">
    <property type="term" value="F:RNA binding"/>
    <property type="evidence" value="ECO:0007669"/>
    <property type="project" value="UniProtKB-KW"/>
</dbReference>
<feature type="compositionally biased region" description="Acidic residues" evidence="22">
    <location>
        <begin position="397"/>
        <end position="415"/>
    </location>
</feature>
<evidence type="ECO:0000256" key="4">
    <source>
        <dbReference type="ARBA" id="ARBA00022670"/>
    </source>
</evidence>
<comment type="catalytic activity">
    <reaction evidence="21">
        <text>DNA(n) + a 2'-deoxyribonucleoside 5'-triphosphate = DNA(n+1) + diphosphate</text>
        <dbReference type="Rhea" id="RHEA:22508"/>
        <dbReference type="Rhea" id="RHEA-COMP:17339"/>
        <dbReference type="Rhea" id="RHEA-COMP:17340"/>
        <dbReference type="ChEBI" id="CHEBI:33019"/>
        <dbReference type="ChEBI" id="CHEBI:61560"/>
        <dbReference type="ChEBI" id="CHEBI:173112"/>
        <dbReference type="EC" id="2.7.7.7"/>
    </reaction>
</comment>
<dbReference type="GO" id="GO:0032196">
    <property type="term" value="P:transposition"/>
    <property type="evidence" value="ECO:0007669"/>
    <property type="project" value="UniProtKB-KW"/>
</dbReference>
<keyword evidence="4" id="KW-0645">Protease</keyword>
<evidence type="ECO:0000256" key="12">
    <source>
        <dbReference type="ARBA" id="ARBA00022842"/>
    </source>
</evidence>
<proteinExistence type="predicted"/>
<evidence type="ECO:0000256" key="17">
    <source>
        <dbReference type="ARBA" id="ARBA00023113"/>
    </source>
</evidence>
<keyword evidence="9" id="KW-0255">Endonuclease</keyword>
<protein>
    <submittedName>
        <fullName evidence="24">FGENESH: predicted gene_4.214 protein</fullName>
    </submittedName>
</protein>
<dbReference type="PANTHER" id="PTHR42648">
    <property type="entry name" value="TRANSPOSASE, PUTATIVE-RELATED"/>
    <property type="match status" value="1"/>
</dbReference>
<feature type="compositionally biased region" description="Basic and acidic residues" evidence="22">
    <location>
        <begin position="1089"/>
        <end position="1107"/>
    </location>
</feature>
<evidence type="ECO:0000259" key="23">
    <source>
        <dbReference type="PROSITE" id="PS50994"/>
    </source>
</evidence>
<keyword evidence="7" id="KW-0479">Metal-binding</keyword>
<dbReference type="GO" id="GO:0006310">
    <property type="term" value="P:DNA recombination"/>
    <property type="evidence" value="ECO:0007669"/>
    <property type="project" value="UniProtKB-KW"/>
</dbReference>
<dbReference type="GO" id="GO:0015074">
    <property type="term" value="P:DNA integration"/>
    <property type="evidence" value="ECO:0007669"/>
    <property type="project" value="UniProtKB-KW"/>
</dbReference>
<sequence length="2249" mass="247499">MYADELGHLSVGSGELSVDDKGFARASLRLDSGKGEGPAEQSTPPLDTPQRLLSLSITPDRDRFLSEDHLVVLSAAVFQEYVVLDFAEAESVWKDAGETVSRADRPWCKKLVDQIKSDRTRLAQAQDRPASFEGRVLKASRISATAAGRQLAGEAVAFVAHQLGDFGGLRSASCWGVCKLRRIYQICGGDIGAIWTTMQEEGVDAFYGNSRLSPFLSFIFPFVRQNIVLFVPASPSIARTSDTTSVYLINSPLARKLRRAGLQAVARLISDPPPDVDDLDTPNGIYPVLHLLHIVPGDGYRRRDTSLQASAARGSPSWPFGTGLLEAPVERPLFQTAWSESDFVADGTVDSCTWLAGEEERDPATNRTASSASLVLARARAALEAHGQARQMAWGFGDEEEEEGEDDEDKDEEDGGLDKLTEEEESRRLAELQQMSALYQDTCRRDHRAVLARVEALVQRHFPGINTSDIASLPLTPSAARSVANFLEDDDVVWETFEVHENSSYVLNNPHLVQTCKLHNQPLLPTYVRQFARAIGIPIFTYVRSSSCAPEALLDASDAPQKIAWHGKTYFQRKRVWQGLRSVARVFSLAQLPDVAPLGRGVVGLDFPQPSEQLLYKVLQPLRNIPAIQRTTTPVSTLEKWIFKLGGHLQSSADEGNICGRNDLSSEAAQIRFRRLTKCWSLLEEVVLATVGESRFAEFFGAAVDWERTTELGTSTMRFRISANLWLTALSSLSSIIVPAGVSSDQLFDAAVGGMRVASTVGIGFFDFFLGVWLAGATSPLSSSVYLFLRNVSPLDEAGAGWKGWKLRMERALRTGNVYEHVSGDSVRPSQEANADAARQAAIVAAQRTWDNDDARAINYMVSKLPDNIAGQLLDLTARQIWVHLASRFDLGNKESIQSILAAIRSLKAKNLEAVGPFLDEHEEILSRAREIDFPLVRPIPTSATDEQRSQYGTLHYVYSDFILEGLPSDTEWKAWTSVYRQAASSTFAPREVLDKVRAEYNRRRANVAAASGGLLLNGNGKMPSSSSTAAATVGKGSSSGKKPPQQQQPPKRKFCQEENPRHSVERCWQNPDNPNNRLKEGSGSAKGKGKEKEKSKKDDKKDKDKDGKVVTLAAAAVASSVDGDFDGLKAPTDWHLDTCASRHIVAERRYFISYRLMTTPIVTASGPSIEGVGVGTAEIEVETSSGRFKIQLKDAIHVPTSAFNLISAPRFINAGYKLEFAPGGAFQVISPDYGVVLEGKAGKYSLPEVNVVSATLALLATSQEECLKVVERVHRCYGHPSKAAMRDLLRLGEVKGFTTMDLDVFFSRSCPPCRTGKLTKSSFPIIERQATLPLQRLHSDLAGKFPFTSFGGAQYFIIVRDEASGYIDGEPLKDKTEALEVFKRVYFRMKAEFESSKVEVAKSTTLQTDNGSKYTSRAFQSFLAGEGISHRLSIPYTPQQNGLSERAVRTVKEKVATLLSEADFSKKYWAEVFFFALFIINNLPYSPNGGETPYHYLHHARNPFFDNLLSKTPILGQQIWIHDPDAGTFDDKSYKGIFLGVGQHRGVKGFRVQAEDDRGTNRMLWSRNISFAPGDYVPRAKDVDDEEELAWVEQEEDAEEGGAGMPPIEEQQQEEIEGPAPGGEPAQPPKPGARKRRGRQAPQEEEEDEGGLRRGSRVRKQATHHLFGHNIPAGAAIALVDVAVEPSDDEDTQFAILNVPQTALATKKTFSIAGRPVPSQPSSTKEALSSVYSTEWKDGMNEEWTGFQQQDVVGDLVPREPGMKVLGTRWHHTARVDSKSETAQLKSRLVIQGVKTIPFLSSFGPTFTPLPRWDVISLFFVLATHLKLPVYVTDFAKAYLSAQVPTGGDTVFVKQPPGFEVPGREDYVYQLKRAAYGLPQSGRAFHLKVKDKLDQLDFVSLSDGVTLYTGRRGGDYVVLVIYVDDGLIAGKKALVEDVVGELQEDFDVTFGGPVDGKTFLGRDVKHDPQTGSVRVSVKSQIEKALKMHGFENLKQLHMPIQPGIVYVEWDGEAIKPSEYLSAVGSLLFIATTRVDIQYAVGVASRYSSNPGPKHWELVKRIFAYLSATRDVALEMGLSRSDGSGLVAFVDADHGGDVDTRRSTTGVVVQLDGTTILTISRRQSSVQLSTFQAELNAVVVALGELEWISSVISSLPIGNDAPLHLFNDNLSAVNALLSPTYIELKKQHDLKLKYIREQVEKGFVDLRWIPGADNVADILTKALPARRVREIGTKLGLVGWPEGKVWGSR</sequence>
<dbReference type="EMBL" id="CWKI01000004">
    <property type="protein sequence ID" value="CTR06577.1"/>
    <property type="molecule type" value="Genomic_DNA"/>
</dbReference>
<keyword evidence="6" id="KW-0540">Nuclease</keyword>
<keyword evidence="25" id="KW-1185">Reference proteome</keyword>
<dbReference type="CDD" id="cd09272">
    <property type="entry name" value="RNase_HI_RT_Ty1"/>
    <property type="match status" value="1"/>
</dbReference>
<evidence type="ECO:0000256" key="1">
    <source>
        <dbReference type="ARBA" id="ARBA00002180"/>
    </source>
</evidence>
<comment type="function">
    <text evidence="1">The aspartyl protease (PR) mediates the proteolytic cleavages of the Gag and Gag-Pol polyproteins after assembly of the VLP.</text>
</comment>
<keyword evidence="8" id="KW-0547">Nucleotide-binding</keyword>
<evidence type="ECO:0000256" key="8">
    <source>
        <dbReference type="ARBA" id="ARBA00022741"/>
    </source>
</evidence>
<keyword evidence="2" id="KW-0815">Transposition</keyword>
<keyword evidence="11" id="KW-0067">ATP-binding</keyword>
<evidence type="ECO:0000256" key="14">
    <source>
        <dbReference type="ARBA" id="ARBA00022908"/>
    </source>
</evidence>
<feature type="compositionally biased region" description="Basic and acidic residues" evidence="22">
    <location>
        <begin position="1055"/>
        <end position="1066"/>
    </location>
</feature>
<dbReference type="Pfam" id="PF22936">
    <property type="entry name" value="Pol_BBD"/>
    <property type="match status" value="1"/>
</dbReference>
<keyword evidence="10" id="KW-0378">Hydrolase</keyword>
<evidence type="ECO:0000256" key="20">
    <source>
        <dbReference type="ARBA" id="ARBA00048173"/>
    </source>
</evidence>
<keyword evidence="18" id="KW-0233">DNA recombination</keyword>
<dbReference type="Pfam" id="PF07727">
    <property type="entry name" value="RVT_2"/>
    <property type="match status" value="1"/>
</dbReference>
<evidence type="ECO:0000256" key="6">
    <source>
        <dbReference type="ARBA" id="ARBA00022722"/>
    </source>
</evidence>
<dbReference type="InterPro" id="IPR036397">
    <property type="entry name" value="RNaseH_sf"/>
</dbReference>
<dbReference type="Proteomes" id="UP000199069">
    <property type="component" value="Unassembled WGS sequence"/>
</dbReference>
<keyword evidence="15" id="KW-0695">RNA-directed DNA polymerase</keyword>
<keyword evidence="13" id="KW-0694">RNA-binding</keyword>
<evidence type="ECO:0000256" key="16">
    <source>
        <dbReference type="ARBA" id="ARBA00022932"/>
    </source>
</evidence>
<feature type="compositionally biased region" description="Basic and acidic residues" evidence="22">
    <location>
        <begin position="416"/>
        <end position="426"/>
    </location>
</feature>
<dbReference type="InterPro" id="IPR039537">
    <property type="entry name" value="Retrotran_Ty1/copia-like"/>
</dbReference>
<dbReference type="GO" id="GO:0005524">
    <property type="term" value="F:ATP binding"/>
    <property type="evidence" value="ECO:0007669"/>
    <property type="project" value="UniProtKB-KW"/>
</dbReference>
<feature type="region of interest" description="Disordered" evidence="22">
    <location>
        <begin position="1014"/>
        <end position="1107"/>
    </location>
</feature>
<dbReference type="InterPro" id="IPR012337">
    <property type="entry name" value="RNaseH-like_sf"/>
</dbReference>
<dbReference type="GO" id="GO:0006508">
    <property type="term" value="P:proteolysis"/>
    <property type="evidence" value="ECO:0007669"/>
    <property type="project" value="UniProtKB-KW"/>
</dbReference>
<keyword evidence="14" id="KW-0229">DNA integration</keyword>
<feature type="region of interest" description="Disordered" evidence="22">
    <location>
        <begin position="1576"/>
        <end position="1658"/>
    </location>
</feature>
<evidence type="ECO:0000313" key="24">
    <source>
        <dbReference type="EMBL" id="CTR06577.1"/>
    </source>
</evidence>
<keyword evidence="3" id="KW-1188">Viral release from host cell</keyword>
<evidence type="ECO:0000256" key="2">
    <source>
        <dbReference type="ARBA" id="ARBA00022578"/>
    </source>
</evidence>
<dbReference type="InterPro" id="IPR013103">
    <property type="entry name" value="RVT_2"/>
</dbReference>
<keyword evidence="16" id="KW-0808">Transferase</keyword>
<accession>A0A0K3CDB6</accession>
<evidence type="ECO:0000256" key="15">
    <source>
        <dbReference type="ARBA" id="ARBA00022918"/>
    </source>
</evidence>
<evidence type="ECO:0000256" key="21">
    <source>
        <dbReference type="ARBA" id="ARBA00049244"/>
    </source>
</evidence>
<evidence type="ECO:0000256" key="5">
    <source>
        <dbReference type="ARBA" id="ARBA00022695"/>
    </source>
</evidence>
<evidence type="ECO:0000256" key="10">
    <source>
        <dbReference type="ARBA" id="ARBA00022801"/>
    </source>
</evidence>
<feature type="compositionally biased region" description="Acidic residues" evidence="22">
    <location>
        <begin position="1584"/>
        <end position="1601"/>
    </location>
</feature>
<dbReference type="GO" id="GO:0003964">
    <property type="term" value="F:RNA-directed DNA polymerase activity"/>
    <property type="evidence" value="ECO:0007669"/>
    <property type="project" value="UniProtKB-KW"/>
</dbReference>
<keyword evidence="12" id="KW-0460">Magnesium</keyword>
<comment type="catalytic activity">
    <reaction evidence="20">
        <text>DNA(n) + a 2'-deoxyribonucleoside 5'-triphosphate = DNA(n+1) + diphosphate</text>
        <dbReference type="Rhea" id="RHEA:22508"/>
        <dbReference type="Rhea" id="RHEA-COMP:17339"/>
        <dbReference type="Rhea" id="RHEA-COMP:17340"/>
        <dbReference type="ChEBI" id="CHEBI:33019"/>
        <dbReference type="ChEBI" id="CHEBI:61560"/>
        <dbReference type="ChEBI" id="CHEBI:173112"/>
        <dbReference type="EC" id="2.7.7.49"/>
    </reaction>
</comment>
<dbReference type="Pfam" id="PF00665">
    <property type="entry name" value="rve"/>
    <property type="match status" value="1"/>
</dbReference>
<keyword evidence="19" id="KW-0511">Multifunctional enzyme</keyword>
<dbReference type="GO" id="GO:0008233">
    <property type="term" value="F:peptidase activity"/>
    <property type="evidence" value="ECO:0007669"/>
    <property type="project" value="UniProtKB-KW"/>
</dbReference>
<evidence type="ECO:0000256" key="9">
    <source>
        <dbReference type="ARBA" id="ARBA00022759"/>
    </source>
</evidence>
<feature type="compositionally biased region" description="Polar residues" evidence="22">
    <location>
        <begin position="40"/>
        <end position="51"/>
    </location>
</feature>
<dbReference type="PANTHER" id="PTHR42648:SF11">
    <property type="entry name" value="TRANSPOSON TY4-P GAG-POL POLYPROTEIN"/>
    <property type="match status" value="1"/>
</dbReference>
<evidence type="ECO:0000256" key="13">
    <source>
        <dbReference type="ARBA" id="ARBA00022884"/>
    </source>
</evidence>
<dbReference type="GO" id="GO:0005634">
    <property type="term" value="C:nucleus"/>
    <property type="evidence" value="ECO:0007669"/>
    <property type="project" value="UniProtKB-ARBA"/>
</dbReference>
<keyword evidence="17" id="KW-0917">Virion maturation</keyword>
<feature type="domain" description="Integrase catalytic" evidence="23">
    <location>
        <begin position="1330"/>
        <end position="1502"/>
    </location>
</feature>
<evidence type="ECO:0000256" key="11">
    <source>
        <dbReference type="ARBA" id="ARBA00022840"/>
    </source>
</evidence>
<name>A0A0K3CDB6_RHOTO</name>
<dbReference type="SUPFAM" id="SSF53098">
    <property type="entry name" value="Ribonuclease H-like"/>
    <property type="match status" value="1"/>
</dbReference>
<feature type="region of interest" description="Disordered" evidence="22">
    <location>
        <begin position="393"/>
        <end position="426"/>
    </location>
</feature>
<evidence type="ECO:0000256" key="3">
    <source>
        <dbReference type="ARBA" id="ARBA00022612"/>
    </source>
</evidence>
<reference evidence="24 25" key="1">
    <citation type="submission" date="2015-07" db="EMBL/GenBank/DDBJ databases">
        <authorList>
            <person name="Cajimat M.N.B."/>
            <person name="Milazzo M.L."/>
            <person name="Fulhorst C.F."/>
        </authorList>
    </citation>
    <scope>NUCLEOTIDE SEQUENCE [LARGE SCALE GENOMIC DNA]</scope>
    <source>
        <strain evidence="24">Single colony</strain>
    </source>
</reference>
<gene>
    <name evidence="24" type="primary">FGENESH: predicted gene_4.214</name>
    <name evidence="24" type="ORF">BN2166_0024380</name>
</gene>
<evidence type="ECO:0000256" key="18">
    <source>
        <dbReference type="ARBA" id="ARBA00023172"/>
    </source>
</evidence>
<dbReference type="Gene3D" id="3.30.420.10">
    <property type="entry name" value="Ribonuclease H-like superfamily/Ribonuclease H"/>
    <property type="match status" value="1"/>
</dbReference>
<dbReference type="STRING" id="5286.A0A0K3CDB6"/>
<feature type="compositionally biased region" description="Low complexity" evidence="22">
    <location>
        <begin position="1035"/>
        <end position="1050"/>
    </location>
</feature>
<evidence type="ECO:0000313" key="25">
    <source>
        <dbReference type="Proteomes" id="UP000199069"/>
    </source>
</evidence>
<dbReference type="PROSITE" id="PS50994">
    <property type="entry name" value="INTEGRASE"/>
    <property type="match status" value="1"/>
</dbReference>
<evidence type="ECO:0000256" key="19">
    <source>
        <dbReference type="ARBA" id="ARBA00023268"/>
    </source>
</evidence>
<keyword evidence="16" id="KW-0239">DNA-directed DNA polymerase</keyword>
<dbReference type="GO" id="GO:0003887">
    <property type="term" value="F:DNA-directed DNA polymerase activity"/>
    <property type="evidence" value="ECO:0007669"/>
    <property type="project" value="UniProtKB-KW"/>
</dbReference>
<dbReference type="GO" id="GO:0004519">
    <property type="term" value="F:endonuclease activity"/>
    <property type="evidence" value="ECO:0007669"/>
    <property type="project" value="UniProtKB-KW"/>
</dbReference>
<evidence type="ECO:0000256" key="22">
    <source>
        <dbReference type="SAM" id="MobiDB-lite"/>
    </source>
</evidence>
<organism evidence="24 25">
    <name type="scientific">Rhodotorula toruloides</name>
    <name type="common">Yeast</name>
    <name type="synonym">Rhodosporidium toruloides</name>
    <dbReference type="NCBI Taxonomy" id="5286"/>
    <lineage>
        <taxon>Eukaryota</taxon>
        <taxon>Fungi</taxon>
        <taxon>Dikarya</taxon>
        <taxon>Basidiomycota</taxon>
        <taxon>Pucciniomycotina</taxon>
        <taxon>Microbotryomycetes</taxon>
        <taxon>Sporidiobolales</taxon>
        <taxon>Sporidiobolaceae</taxon>
        <taxon>Rhodotorula</taxon>
    </lineage>
</organism>
<dbReference type="InterPro" id="IPR001584">
    <property type="entry name" value="Integrase_cat-core"/>
</dbReference>
<dbReference type="InterPro" id="IPR054722">
    <property type="entry name" value="PolX-like_BBD"/>
</dbReference>
<feature type="region of interest" description="Disordered" evidence="22">
    <location>
        <begin position="29"/>
        <end position="51"/>
    </location>
</feature>
<dbReference type="GO" id="GO:0046872">
    <property type="term" value="F:metal ion binding"/>
    <property type="evidence" value="ECO:0007669"/>
    <property type="project" value="UniProtKB-KW"/>
</dbReference>
<keyword evidence="5" id="KW-0548">Nucleotidyltransferase</keyword>
<evidence type="ECO:0000256" key="7">
    <source>
        <dbReference type="ARBA" id="ARBA00022723"/>
    </source>
</evidence>